<dbReference type="Proteomes" id="UP000433493">
    <property type="component" value="Unassembled WGS sequence"/>
</dbReference>
<gene>
    <name evidence="4" type="primary">sufD</name>
    <name evidence="4" type="ORF">F8O05_04895</name>
</gene>
<evidence type="ECO:0000256" key="1">
    <source>
        <dbReference type="ARBA" id="ARBA00043967"/>
    </source>
</evidence>
<dbReference type="PANTHER" id="PTHR43575:SF1">
    <property type="entry name" value="PROTEIN ABCI7, CHLOROPLASTIC"/>
    <property type="match status" value="1"/>
</dbReference>
<dbReference type="Pfam" id="PF01458">
    <property type="entry name" value="SUFBD_core"/>
    <property type="match status" value="1"/>
</dbReference>
<dbReference type="InterPro" id="IPR055346">
    <property type="entry name" value="Fe-S_cluster_assembly_SufBD"/>
</dbReference>
<keyword evidence="5" id="KW-1185">Reference proteome</keyword>
<feature type="domain" description="SUF system FeS cluster assembly SufBD core" evidence="3">
    <location>
        <begin position="127"/>
        <end position="353"/>
    </location>
</feature>
<dbReference type="GO" id="GO:0016226">
    <property type="term" value="P:iron-sulfur cluster assembly"/>
    <property type="evidence" value="ECO:0007669"/>
    <property type="project" value="InterPro"/>
</dbReference>
<sequence>MTATQTPAAPAGKTVPVQTRSERLTSFKHADFQPVTGREAEWKYTPVRDIKDLLDDKLAADLPNVVDPQVDGISTSFIGRDDERLGSVHAPEDRVAANAWEAFDKALLISITGEEDKQAVVRLNGYTGQAQAAHTFIDIAPHARGLVVLVQEGAGRVAETVEIRVGDGANVTLVTVGEWDDEAVNVSAHHAYVGRDAFLKHIVVSLNGKLVRLNPSIALAENGADAELYGLYFADAGQHLEHQVWVHHIAEKTRSRVTYKGALQGKTAHSVWIGDVLIDANAVGTDTYEENRNLLLSRGPKADSVPNLEIKCGNIEGAGHASATGRFEEDQLFYLMARGIDERAARHLVVHGFLNEIIQQIDNEEITTELNERLEQELEIADKAFAAAAAAEVNA</sequence>
<dbReference type="InterPro" id="IPR037284">
    <property type="entry name" value="SUF_FeS_clus_asmbl_SufBD_sf"/>
</dbReference>
<comment type="caution">
    <text evidence="4">The sequence shown here is derived from an EMBL/GenBank/DDBJ whole genome shotgun (WGS) entry which is preliminary data.</text>
</comment>
<name>A0A7J5BEP1_9MICO</name>
<organism evidence="4 5">
    <name type="scientific">Gulosibacter chungangensis</name>
    <dbReference type="NCBI Taxonomy" id="979746"/>
    <lineage>
        <taxon>Bacteria</taxon>
        <taxon>Bacillati</taxon>
        <taxon>Actinomycetota</taxon>
        <taxon>Actinomycetes</taxon>
        <taxon>Micrococcales</taxon>
        <taxon>Microbacteriaceae</taxon>
        <taxon>Gulosibacter</taxon>
    </lineage>
</organism>
<evidence type="ECO:0000259" key="3">
    <source>
        <dbReference type="Pfam" id="PF01458"/>
    </source>
</evidence>
<reference evidence="4 5" key="1">
    <citation type="submission" date="2019-09" db="EMBL/GenBank/DDBJ databases">
        <title>Phylogeny of genus Pseudoclavibacter and closely related genus.</title>
        <authorList>
            <person name="Li Y."/>
        </authorList>
    </citation>
    <scope>NUCLEOTIDE SEQUENCE [LARGE SCALE GENOMIC DNA]</scope>
    <source>
        <strain evidence="4 5">KCTC 13959</strain>
    </source>
</reference>
<dbReference type="EMBL" id="WBKB01000002">
    <property type="protein sequence ID" value="KAB1644124.1"/>
    <property type="molecule type" value="Genomic_DNA"/>
</dbReference>
<protein>
    <submittedName>
        <fullName evidence="4">Fe-S cluster assembly protein SufD</fullName>
    </submittedName>
</protein>
<evidence type="ECO:0000313" key="4">
    <source>
        <dbReference type="EMBL" id="KAB1644124.1"/>
    </source>
</evidence>
<dbReference type="SUPFAM" id="SSF101960">
    <property type="entry name" value="Stabilizer of iron transporter SufD"/>
    <property type="match status" value="1"/>
</dbReference>
<evidence type="ECO:0000256" key="2">
    <source>
        <dbReference type="SAM" id="MobiDB-lite"/>
    </source>
</evidence>
<proteinExistence type="inferred from homology"/>
<comment type="similarity">
    <text evidence="1">Belongs to the iron-sulfur cluster assembly SufBD family.</text>
</comment>
<dbReference type="OrthoDB" id="9803529at2"/>
<dbReference type="NCBIfam" id="TIGR01981">
    <property type="entry name" value="sufD"/>
    <property type="match status" value="1"/>
</dbReference>
<dbReference type="RefSeq" id="WP_158051627.1">
    <property type="nucleotide sequence ID" value="NZ_WBKB01000002.1"/>
</dbReference>
<evidence type="ECO:0000313" key="5">
    <source>
        <dbReference type="Proteomes" id="UP000433493"/>
    </source>
</evidence>
<feature type="region of interest" description="Disordered" evidence="2">
    <location>
        <begin position="1"/>
        <end position="20"/>
    </location>
</feature>
<dbReference type="AlphaFoldDB" id="A0A7J5BEP1"/>
<accession>A0A7J5BEP1</accession>
<dbReference type="InterPro" id="IPR011542">
    <property type="entry name" value="SUF_FeS_clus_asmbl_SufD"/>
</dbReference>
<dbReference type="InterPro" id="IPR000825">
    <property type="entry name" value="SUF_FeS_clus_asmbl_SufBD_core"/>
</dbReference>
<dbReference type="PANTHER" id="PTHR43575">
    <property type="entry name" value="PROTEIN ABCI7, CHLOROPLASTIC"/>
    <property type="match status" value="1"/>
</dbReference>